<dbReference type="RefSeq" id="XP_028468364.1">
    <property type="nucleotide sequence ID" value="XM_028612768.1"/>
</dbReference>
<dbReference type="FunFam" id="1.50.10.20:FF:000006">
    <property type="entry name" value="Mannan endo-1,6-alpha-mannosidase"/>
    <property type="match status" value="1"/>
</dbReference>
<sequence length="438" mass="48300">MGFLRLIGIGLVLPAVINAIDLDVSDPNSIRNAAGTIAHGAMSYYNGNVTDNKEMVGDLPDPYYWWQAGALWGAMLDYYHYTGDPSYNKAIIEAVLAPVNMGPHHDYNPPEHFDELGNDDLGFWGFVVMSAAERNFPQPNPDLPAWLDLGKNIFRTLSSRWDNEKCGGGLFWQVFESNPNGVNYKNTVTNGGLFQLAARLARATGEQVYSDWAKRVWDWSVARGLIGKKLVVYDGAHASEGCKRVNHVAFTYTAGIHLHGAAVMAEVTGDKAWEERAHGLLGAAAEHFFKDSILFEPACEPSDMCNHDMKSLKGYLARFMWQSTYHVPSLTPKVRELLEASARAAAKSCSGGKDNKTCGQRWYTGGFDGSVGLGQQMCALETIQGLLIDQSQPPFRGGDIKVVRDLNWKRACRRLMSVLKSTPKSPAMPPSIDRGHVL</sequence>
<evidence type="ECO:0000313" key="12">
    <source>
        <dbReference type="EMBL" id="ROT40558.1"/>
    </source>
</evidence>
<evidence type="ECO:0000256" key="7">
    <source>
        <dbReference type="ARBA" id="ARBA00023136"/>
    </source>
</evidence>
<comment type="catalytic activity">
    <reaction evidence="1 10">
        <text>Random hydrolysis of (1-&gt;6)-alpha-D-mannosidic linkages in unbranched (1-&gt;6)-mannans.</text>
        <dbReference type="EC" id="3.2.1.101"/>
    </reaction>
</comment>
<name>A0A3N2Q1J6_SODAK</name>
<evidence type="ECO:0000313" key="13">
    <source>
        <dbReference type="Proteomes" id="UP000272025"/>
    </source>
</evidence>
<evidence type="ECO:0000256" key="8">
    <source>
        <dbReference type="ARBA" id="ARBA00023180"/>
    </source>
</evidence>
<protein>
    <recommendedName>
        <fullName evidence="4 10">Mannan endo-1,6-alpha-mannosidase</fullName>
        <ecNumber evidence="4 10">3.2.1.101</ecNumber>
    </recommendedName>
</protein>
<dbReference type="InterPro" id="IPR008928">
    <property type="entry name" value="6-hairpin_glycosidase_sf"/>
</dbReference>
<keyword evidence="8" id="KW-0325">Glycoprotein</keyword>
<feature type="chain" id="PRO_5018167505" description="Mannan endo-1,6-alpha-mannosidase" evidence="11">
    <location>
        <begin position="20"/>
        <end position="438"/>
    </location>
</feature>
<keyword evidence="6 10" id="KW-0378">Hydrolase</keyword>
<dbReference type="InterPro" id="IPR005198">
    <property type="entry name" value="Glyco_hydro_76"/>
</dbReference>
<keyword evidence="13" id="KW-1185">Reference proteome</keyword>
<keyword evidence="9 10" id="KW-0326">Glycosidase</keyword>
<keyword evidence="7" id="KW-0472">Membrane</keyword>
<evidence type="ECO:0000256" key="6">
    <source>
        <dbReference type="ARBA" id="ARBA00022801"/>
    </source>
</evidence>
<evidence type="ECO:0000256" key="10">
    <source>
        <dbReference type="PIRNR" id="PIRNR016302"/>
    </source>
</evidence>
<organism evidence="12 13">
    <name type="scientific">Sodiomyces alkalinus (strain CBS 110278 / VKM F-3762 / F11)</name>
    <name type="common">Alkaliphilic filamentous fungus</name>
    <dbReference type="NCBI Taxonomy" id="1314773"/>
    <lineage>
        <taxon>Eukaryota</taxon>
        <taxon>Fungi</taxon>
        <taxon>Dikarya</taxon>
        <taxon>Ascomycota</taxon>
        <taxon>Pezizomycotina</taxon>
        <taxon>Sordariomycetes</taxon>
        <taxon>Hypocreomycetidae</taxon>
        <taxon>Glomerellales</taxon>
        <taxon>Plectosphaerellaceae</taxon>
        <taxon>Sodiomyces</taxon>
    </lineage>
</organism>
<dbReference type="PANTHER" id="PTHR12145:SF38">
    <property type="entry name" value="MANNAN ENDO-1,6-ALPHA-MANNOSIDASE"/>
    <property type="match status" value="1"/>
</dbReference>
<dbReference type="EMBL" id="ML119052">
    <property type="protein sequence ID" value="ROT40558.1"/>
    <property type="molecule type" value="Genomic_DNA"/>
</dbReference>
<dbReference type="SUPFAM" id="SSF48208">
    <property type="entry name" value="Six-hairpin glycosidases"/>
    <property type="match status" value="1"/>
</dbReference>
<dbReference type="GO" id="GO:0012505">
    <property type="term" value="C:endomembrane system"/>
    <property type="evidence" value="ECO:0007669"/>
    <property type="project" value="UniProtKB-SubCell"/>
</dbReference>
<dbReference type="GO" id="GO:0016052">
    <property type="term" value="P:carbohydrate catabolic process"/>
    <property type="evidence" value="ECO:0007669"/>
    <property type="project" value="InterPro"/>
</dbReference>
<evidence type="ECO:0000256" key="1">
    <source>
        <dbReference type="ARBA" id="ARBA00001452"/>
    </source>
</evidence>
<dbReference type="InterPro" id="IPR014480">
    <property type="entry name" value="Mannan-1_6-alpha_mannosidase"/>
</dbReference>
<comment type="similarity">
    <text evidence="3 10">Belongs to the glycosyl hydrolase 76 family.</text>
</comment>
<evidence type="ECO:0000256" key="11">
    <source>
        <dbReference type="SAM" id="SignalP"/>
    </source>
</evidence>
<comment type="subcellular location">
    <subcellularLocation>
        <location evidence="2">Endomembrane system</location>
    </subcellularLocation>
</comment>
<evidence type="ECO:0000256" key="2">
    <source>
        <dbReference type="ARBA" id="ARBA00004308"/>
    </source>
</evidence>
<dbReference type="Pfam" id="PF03663">
    <property type="entry name" value="Glyco_hydro_76"/>
    <property type="match status" value="1"/>
</dbReference>
<evidence type="ECO:0000256" key="3">
    <source>
        <dbReference type="ARBA" id="ARBA00009699"/>
    </source>
</evidence>
<feature type="signal peptide" evidence="11">
    <location>
        <begin position="1"/>
        <end position="19"/>
    </location>
</feature>
<accession>A0A3N2Q1J6</accession>
<dbReference type="PANTHER" id="PTHR12145">
    <property type="entry name" value="MANNAN ENDO-1,6-ALPHA-MANNOSIDASE DCW1"/>
    <property type="match status" value="1"/>
</dbReference>
<dbReference type="PIRSF" id="PIRSF016302">
    <property type="entry name" value="Man_a_manosd"/>
    <property type="match status" value="1"/>
</dbReference>
<dbReference type="GeneID" id="39581246"/>
<gene>
    <name evidence="12" type="ORF">SODALDRAFT_338315</name>
</gene>
<evidence type="ECO:0000256" key="4">
    <source>
        <dbReference type="ARBA" id="ARBA00012350"/>
    </source>
</evidence>
<dbReference type="AlphaFoldDB" id="A0A3N2Q1J6"/>
<dbReference type="GO" id="GO:0008496">
    <property type="term" value="F:mannan endo-1,6-alpha-mannosidase activity"/>
    <property type="evidence" value="ECO:0007669"/>
    <property type="project" value="UniProtKB-UniRule"/>
</dbReference>
<evidence type="ECO:0000256" key="9">
    <source>
        <dbReference type="ARBA" id="ARBA00023295"/>
    </source>
</evidence>
<keyword evidence="5 11" id="KW-0732">Signal</keyword>
<dbReference type="Gene3D" id="1.50.10.20">
    <property type="match status" value="1"/>
</dbReference>
<dbReference type="GO" id="GO:0009272">
    <property type="term" value="P:fungal-type cell wall biogenesis"/>
    <property type="evidence" value="ECO:0007669"/>
    <property type="project" value="TreeGrafter"/>
</dbReference>
<evidence type="ECO:0000256" key="5">
    <source>
        <dbReference type="ARBA" id="ARBA00022729"/>
    </source>
</evidence>
<dbReference type="Proteomes" id="UP000272025">
    <property type="component" value="Unassembled WGS sequence"/>
</dbReference>
<dbReference type="STRING" id="1314773.A0A3N2Q1J6"/>
<dbReference type="OrthoDB" id="4187847at2759"/>
<dbReference type="EC" id="3.2.1.101" evidence="4 10"/>
<reference evidence="12 13" key="1">
    <citation type="journal article" date="2018" name="Mol. Ecol.">
        <title>The obligate alkalophilic soda-lake fungus Sodiomyces alkalinus has shifted to a protein diet.</title>
        <authorList>
            <person name="Grum-Grzhimaylo A.A."/>
            <person name="Falkoski D.L."/>
            <person name="van den Heuvel J."/>
            <person name="Valero-Jimenez C.A."/>
            <person name="Min B."/>
            <person name="Choi I.G."/>
            <person name="Lipzen A."/>
            <person name="Daum C.G."/>
            <person name="Aanen D.K."/>
            <person name="Tsang A."/>
            <person name="Henrissat B."/>
            <person name="Bilanenko E.N."/>
            <person name="de Vries R.P."/>
            <person name="van Kan J.A.L."/>
            <person name="Grigoriev I.V."/>
            <person name="Debets A.J.M."/>
        </authorList>
    </citation>
    <scope>NUCLEOTIDE SEQUENCE [LARGE SCALE GENOMIC DNA]</scope>
    <source>
        <strain evidence="12 13">F11</strain>
    </source>
</reference>
<proteinExistence type="inferred from homology"/>